<sequence>MKLKLKQKINYDRVTRRLEPLREGDVVRIEGPDAWTRKATVLSEVVPEWTSAWRNRKSLLKTQENIEEVGQETESEKGVEETPDLQHSEPPSPSAVTEAPDLRKSTRHRKTPDRLIEQ</sequence>
<keyword evidence="3" id="KW-1185">Reference proteome</keyword>
<evidence type="ECO:0000313" key="3">
    <source>
        <dbReference type="Proteomes" id="UP000518266"/>
    </source>
</evidence>
<dbReference type="Proteomes" id="UP000518266">
    <property type="component" value="Unassembled WGS sequence"/>
</dbReference>
<comment type="caution">
    <text evidence="2">The sequence shown here is derived from an EMBL/GenBank/DDBJ whole genome shotgun (WGS) entry which is preliminary data.</text>
</comment>
<evidence type="ECO:0000256" key="1">
    <source>
        <dbReference type="SAM" id="MobiDB-lite"/>
    </source>
</evidence>
<accession>A0A7J5YL12</accession>
<protein>
    <submittedName>
        <fullName evidence="2">Uncharacterized protein</fullName>
    </submittedName>
</protein>
<reference evidence="2 3" key="1">
    <citation type="submission" date="2020-03" db="EMBL/GenBank/DDBJ databases">
        <title>Dissostichus mawsoni Genome sequencing and assembly.</title>
        <authorList>
            <person name="Park H."/>
        </authorList>
    </citation>
    <scope>NUCLEOTIDE SEQUENCE [LARGE SCALE GENOMIC DNA]</scope>
    <source>
        <strain evidence="2">DM0001</strain>
        <tissue evidence="2">Muscle</tissue>
    </source>
</reference>
<proteinExistence type="predicted"/>
<evidence type="ECO:0000313" key="2">
    <source>
        <dbReference type="EMBL" id="KAF3849429.1"/>
    </source>
</evidence>
<organism evidence="2 3">
    <name type="scientific">Dissostichus mawsoni</name>
    <name type="common">Antarctic cod</name>
    <dbReference type="NCBI Taxonomy" id="36200"/>
    <lineage>
        <taxon>Eukaryota</taxon>
        <taxon>Metazoa</taxon>
        <taxon>Chordata</taxon>
        <taxon>Craniata</taxon>
        <taxon>Vertebrata</taxon>
        <taxon>Euteleostomi</taxon>
        <taxon>Actinopterygii</taxon>
        <taxon>Neopterygii</taxon>
        <taxon>Teleostei</taxon>
        <taxon>Neoteleostei</taxon>
        <taxon>Acanthomorphata</taxon>
        <taxon>Eupercaria</taxon>
        <taxon>Perciformes</taxon>
        <taxon>Notothenioidei</taxon>
        <taxon>Nototheniidae</taxon>
        <taxon>Dissostichus</taxon>
    </lineage>
</organism>
<name>A0A7J5YL12_DISMA</name>
<feature type="compositionally biased region" description="Basic and acidic residues" evidence="1">
    <location>
        <begin position="74"/>
        <end position="87"/>
    </location>
</feature>
<feature type="region of interest" description="Disordered" evidence="1">
    <location>
        <begin position="62"/>
        <end position="118"/>
    </location>
</feature>
<gene>
    <name evidence="2" type="ORF">F7725_015926</name>
</gene>
<dbReference type="EMBL" id="JAAKFY010000012">
    <property type="protein sequence ID" value="KAF3849429.1"/>
    <property type="molecule type" value="Genomic_DNA"/>
</dbReference>
<dbReference type="AlphaFoldDB" id="A0A7J5YL12"/>
<dbReference type="OrthoDB" id="775972at2759"/>